<proteinExistence type="predicted"/>
<reference evidence="1 2" key="1">
    <citation type="submission" date="2023-05" db="EMBL/GenBank/DDBJ databases">
        <title>Streptomyces fuscus sp. nov., a brown-black pigment producing actinomyces isolated from dry sand of Sea duck farm.</title>
        <authorList>
            <person name="Xie J."/>
            <person name="Shen N."/>
        </authorList>
    </citation>
    <scope>NUCLEOTIDE SEQUENCE [LARGE SCALE GENOMIC DNA]</scope>
    <source>
        <strain evidence="1 2">GXMU-J15</strain>
    </source>
</reference>
<name>A0ABT7J5F2_9ACTN</name>
<dbReference type="EMBL" id="JASJUS010000030">
    <property type="protein sequence ID" value="MDL2080100.1"/>
    <property type="molecule type" value="Genomic_DNA"/>
</dbReference>
<evidence type="ECO:0000313" key="1">
    <source>
        <dbReference type="EMBL" id="MDL2080100.1"/>
    </source>
</evidence>
<evidence type="ECO:0000313" key="2">
    <source>
        <dbReference type="Proteomes" id="UP001241926"/>
    </source>
</evidence>
<comment type="caution">
    <text evidence="1">The sequence shown here is derived from an EMBL/GenBank/DDBJ whole genome shotgun (WGS) entry which is preliminary data.</text>
</comment>
<dbReference type="RefSeq" id="WP_285435606.1">
    <property type="nucleotide sequence ID" value="NZ_JASJUS010000030.1"/>
</dbReference>
<accession>A0ABT7J5F2</accession>
<keyword evidence="2" id="KW-1185">Reference proteome</keyword>
<gene>
    <name evidence="1" type="ORF">QNN03_27025</name>
</gene>
<organism evidence="1 2">
    <name type="scientific">Streptomyces fuscus</name>
    <dbReference type="NCBI Taxonomy" id="3048495"/>
    <lineage>
        <taxon>Bacteria</taxon>
        <taxon>Bacillati</taxon>
        <taxon>Actinomycetota</taxon>
        <taxon>Actinomycetes</taxon>
        <taxon>Kitasatosporales</taxon>
        <taxon>Streptomycetaceae</taxon>
        <taxon>Streptomyces</taxon>
    </lineage>
</organism>
<protein>
    <submittedName>
        <fullName evidence="1">Replication initiation protein</fullName>
    </submittedName>
</protein>
<sequence>MTTTLPKNVAALVAAASDPDFAAWRRSIVRLGGCTNPIHLVGGATVFDTTTGEALHTYAPTVYDGRLLTACGNRRASVCPTCSQVYRADTYQLVRAGLVGGKNVTAAVSEHPRVFATLTAPGFGPVHTRREHDGRVRACRPRRPGNRCPHGVPHACHERHSADDPRLGEPLCPRCYDYAGAVLWQAHAGRLWHRFGLELRREVARSVGLSRSRFGEVARLSYAKVAEYQRRGLVHFHAVIRLDGPDGPDSPPPHWATVPVLAEAVRAVAGRVRLTAPGGQIVGPRVLRFGPQVDVRPVSSHGTGAGERLHSAAVAGYIAKYATKGAESAGAVDGRIHHARDMVTLPVRAHVLRMIGTCWWLGALPPFASLGLRRWAHMLGYGGHFSSKSRRYSTTLTALRQARSNHLAEEQRARLGLSDRPTVTVGQWRYAGRGYSPAVALLAASVREGGGPHGR</sequence>
<dbReference type="Pfam" id="PF20199">
    <property type="entry name" value="RepSA"/>
    <property type="match status" value="1"/>
</dbReference>
<dbReference type="InterPro" id="IPR046828">
    <property type="entry name" value="RepSA"/>
</dbReference>
<dbReference type="Proteomes" id="UP001241926">
    <property type="component" value="Unassembled WGS sequence"/>
</dbReference>